<dbReference type="EMBL" id="BAAAEW010000003">
    <property type="protein sequence ID" value="GAA0740630.1"/>
    <property type="molecule type" value="Genomic_DNA"/>
</dbReference>
<dbReference type="Gene3D" id="3.40.50.2000">
    <property type="entry name" value="Glycogen Phosphorylase B"/>
    <property type="match status" value="2"/>
</dbReference>
<organism evidence="2 3">
    <name type="scientific">Ideonella azotifigens</name>
    <dbReference type="NCBI Taxonomy" id="513160"/>
    <lineage>
        <taxon>Bacteria</taxon>
        <taxon>Pseudomonadati</taxon>
        <taxon>Pseudomonadota</taxon>
        <taxon>Betaproteobacteria</taxon>
        <taxon>Burkholderiales</taxon>
        <taxon>Sphaerotilaceae</taxon>
        <taxon>Ideonella</taxon>
    </lineage>
</organism>
<dbReference type="Pfam" id="PF13692">
    <property type="entry name" value="Glyco_trans_1_4"/>
    <property type="match status" value="1"/>
</dbReference>
<accession>A0ABN1JIS3</accession>
<dbReference type="PANTHER" id="PTHR12526">
    <property type="entry name" value="GLYCOSYLTRANSFERASE"/>
    <property type="match status" value="1"/>
</dbReference>
<dbReference type="RefSeq" id="WP_141291170.1">
    <property type="nucleotide sequence ID" value="NZ_BAAAEW010000003.1"/>
</dbReference>
<name>A0ABN1JIS3_9BURK</name>
<comment type="caution">
    <text evidence="2">The sequence shown here is derived from an EMBL/GenBank/DDBJ whole genome shotgun (WGS) entry which is preliminary data.</text>
</comment>
<protein>
    <submittedName>
        <fullName evidence="2">Glycosyltransferase family 4 protein</fullName>
    </submittedName>
</protein>
<reference evidence="3" key="1">
    <citation type="journal article" date="2019" name="Int. J. Syst. Evol. Microbiol.">
        <title>The Global Catalogue of Microorganisms (GCM) 10K type strain sequencing project: providing services to taxonomists for standard genome sequencing and annotation.</title>
        <authorList>
            <consortium name="The Broad Institute Genomics Platform"/>
            <consortium name="The Broad Institute Genome Sequencing Center for Infectious Disease"/>
            <person name="Wu L."/>
            <person name="Ma J."/>
        </authorList>
    </citation>
    <scope>NUCLEOTIDE SEQUENCE [LARGE SCALE GENOMIC DNA]</scope>
    <source>
        <strain evidence="3">JCM 15503</strain>
    </source>
</reference>
<evidence type="ECO:0000313" key="3">
    <source>
        <dbReference type="Proteomes" id="UP001500279"/>
    </source>
</evidence>
<feature type="domain" description="Glycosyltransferase subfamily 4-like N-terminal" evidence="1">
    <location>
        <begin position="18"/>
        <end position="174"/>
    </location>
</feature>
<dbReference type="Proteomes" id="UP001500279">
    <property type="component" value="Unassembled WGS sequence"/>
</dbReference>
<sequence length="382" mass="42042">MKVLIGMTRSDTTLSGSFTHICQTGEAFRARGAEVVYVLGGQGPANERLRQAGFKVHELPQLHRELRPLRDVLVLLQLMWLLVKERPQVTSWHTAKIGALGRVAAMLTLRRAYYVAHGVPFVNTPQNSGYKLYERLERLLAWLPARIICVCRFDFNEYRRIGVGADKLMTIPNGMNGIDTSGALSDAASGSRPLRFVTAARFETQKDYVTLAAACRRLTDAGLRFELHIFGNGSQEAQVRQLMAGLPDGTIHFRGVVDNFAAQLTEHDVFVLCSHWEGLPRSIIEAMACGRPVIASDVGGVSELIESGRNGELIGQGDAGAFASAMRRYIEQPALCRAHGEHSRRKYQADYTLDVMLSRYCAEYLGAPLPAASPVSQAKQGA</sequence>
<dbReference type="InterPro" id="IPR028098">
    <property type="entry name" value="Glyco_trans_4-like_N"/>
</dbReference>
<gene>
    <name evidence="2" type="ORF">GCM10009107_02440</name>
</gene>
<evidence type="ECO:0000313" key="2">
    <source>
        <dbReference type="EMBL" id="GAA0740630.1"/>
    </source>
</evidence>
<dbReference type="SUPFAM" id="SSF53756">
    <property type="entry name" value="UDP-Glycosyltransferase/glycogen phosphorylase"/>
    <property type="match status" value="1"/>
</dbReference>
<dbReference type="Pfam" id="PF13579">
    <property type="entry name" value="Glyco_trans_4_4"/>
    <property type="match status" value="1"/>
</dbReference>
<evidence type="ECO:0000259" key="1">
    <source>
        <dbReference type="Pfam" id="PF13579"/>
    </source>
</evidence>
<proteinExistence type="predicted"/>
<keyword evidence="3" id="KW-1185">Reference proteome</keyword>